<dbReference type="InterPro" id="IPR035979">
    <property type="entry name" value="RBD_domain_sf"/>
</dbReference>
<keyword evidence="1" id="KW-0694">RNA-binding</keyword>
<feature type="non-terminal residue" evidence="3">
    <location>
        <position position="109"/>
    </location>
</feature>
<feature type="non-terminal residue" evidence="3">
    <location>
        <position position="1"/>
    </location>
</feature>
<dbReference type="GO" id="GO:0003723">
    <property type="term" value="F:RNA binding"/>
    <property type="evidence" value="ECO:0007669"/>
    <property type="project" value="UniProtKB-KW"/>
</dbReference>
<dbReference type="SUPFAM" id="SSF54928">
    <property type="entry name" value="RNA-binding domain, RBD"/>
    <property type="match status" value="1"/>
</dbReference>
<dbReference type="InterPro" id="IPR000504">
    <property type="entry name" value="RRM_dom"/>
</dbReference>
<feature type="domain" description="RRM" evidence="2">
    <location>
        <begin position="3"/>
        <end position="49"/>
    </location>
</feature>
<dbReference type="Gene3D" id="3.30.70.330">
    <property type="match status" value="1"/>
</dbReference>
<evidence type="ECO:0000313" key="4">
    <source>
        <dbReference type="Proteomes" id="UP000595437"/>
    </source>
</evidence>
<sequence>AWEEHFLQFGKVYRCMQFSDTYKGSFRTYGFVDFVDSSSVERLLQRRNTLAPPGQFIRLSKYLPLHLLMNICAIGDKEATDMIGRLEYRVPESGSGENPLLSYTFSKIK</sequence>
<dbReference type="OrthoDB" id="6159137at2759"/>
<name>A0A7T8H0B5_CALRO</name>
<dbReference type="AlphaFoldDB" id="A0A7T8H0B5"/>
<evidence type="ECO:0000313" key="3">
    <source>
        <dbReference type="EMBL" id="QQP41143.1"/>
    </source>
</evidence>
<keyword evidence="4" id="KW-1185">Reference proteome</keyword>
<evidence type="ECO:0000259" key="2">
    <source>
        <dbReference type="Pfam" id="PF00076"/>
    </source>
</evidence>
<evidence type="ECO:0000256" key="1">
    <source>
        <dbReference type="ARBA" id="ARBA00022884"/>
    </source>
</evidence>
<gene>
    <name evidence="3" type="ORF">FKW44_015422</name>
</gene>
<protein>
    <recommendedName>
        <fullName evidence="2">RRM domain-containing protein</fullName>
    </recommendedName>
</protein>
<dbReference type="EMBL" id="CP045899">
    <property type="protein sequence ID" value="QQP41143.1"/>
    <property type="molecule type" value="Genomic_DNA"/>
</dbReference>
<dbReference type="InterPro" id="IPR012677">
    <property type="entry name" value="Nucleotide-bd_a/b_plait_sf"/>
</dbReference>
<dbReference type="Pfam" id="PF00076">
    <property type="entry name" value="RRM_1"/>
    <property type="match status" value="1"/>
</dbReference>
<organism evidence="3 4">
    <name type="scientific">Caligus rogercresseyi</name>
    <name type="common">Sea louse</name>
    <dbReference type="NCBI Taxonomy" id="217165"/>
    <lineage>
        <taxon>Eukaryota</taxon>
        <taxon>Metazoa</taxon>
        <taxon>Ecdysozoa</taxon>
        <taxon>Arthropoda</taxon>
        <taxon>Crustacea</taxon>
        <taxon>Multicrustacea</taxon>
        <taxon>Hexanauplia</taxon>
        <taxon>Copepoda</taxon>
        <taxon>Siphonostomatoida</taxon>
        <taxon>Caligidae</taxon>
        <taxon>Caligus</taxon>
    </lineage>
</organism>
<proteinExistence type="predicted"/>
<accession>A0A7T8H0B5</accession>
<dbReference type="Proteomes" id="UP000595437">
    <property type="component" value="Chromosome 10"/>
</dbReference>
<reference evidence="4" key="1">
    <citation type="submission" date="2021-01" db="EMBL/GenBank/DDBJ databases">
        <title>Caligus Genome Assembly.</title>
        <authorList>
            <person name="Gallardo-Escarate C."/>
        </authorList>
    </citation>
    <scope>NUCLEOTIDE SEQUENCE [LARGE SCALE GENOMIC DNA]</scope>
</reference>